<dbReference type="PANTHER" id="PTHR13504">
    <property type="entry name" value="FIDO DOMAIN-CONTAINING PROTEIN DDB_G0283145"/>
    <property type="match status" value="1"/>
</dbReference>
<reference evidence="4 5" key="1">
    <citation type="submission" date="2018-08" db="EMBL/GenBank/DDBJ databases">
        <title>A genome reference for cultivated species of the human gut microbiota.</title>
        <authorList>
            <person name="Zou Y."/>
            <person name="Xue W."/>
            <person name="Luo G."/>
        </authorList>
    </citation>
    <scope>NUCLEOTIDE SEQUENCE [LARGE SCALE GENOMIC DNA]</scope>
    <source>
        <strain evidence="4 5">TF08-14</strain>
    </source>
</reference>
<comment type="caution">
    <text evidence="4">The sequence shown here is derived from an EMBL/GenBank/DDBJ whole genome shotgun (WGS) entry which is preliminary data.</text>
</comment>
<protein>
    <submittedName>
        <fullName evidence="4">Fic family protein</fullName>
    </submittedName>
</protein>
<name>A0A3E4QTM9_9ACTN</name>
<feature type="domain" description="Fido" evidence="3">
    <location>
        <begin position="143"/>
        <end position="292"/>
    </location>
</feature>
<evidence type="ECO:0000313" key="5">
    <source>
        <dbReference type="Proteomes" id="UP000260943"/>
    </source>
</evidence>
<dbReference type="Gene3D" id="1.10.3290.10">
    <property type="entry name" value="Fido-like domain"/>
    <property type="match status" value="1"/>
</dbReference>
<dbReference type="RefSeq" id="WP_117679428.1">
    <property type="nucleotide sequence ID" value="NZ_CAJJKC010000001.1"/>
</dbReference>
<evidence type="ECO:0000256" key="2">
    <source>
        <dbReference type="PIRSR" id="PIRSR640198-2"/>
    </source>
</evidence>
<dbReference type="GO" id="GO:0005524">
    <property type="term" value="F:ATP binding"/>
    <property type="evidence" value="ECO:0007669"/>
    <property type="project" value="UniProtKB-KW"/>
</dbReference>
<dbReference type="InterPro" id="IPR036597">
    <property type="entry name" value="Fido-like_dom_sf"/>
</dbReference>
<gene>
    <name evidence="4" type="ORF">DXC81_04815</name>
</gene>
<dbReference type="EMBL" id="QSRJ01000005">
    <property type="protein sequence ID" value="RGL10358.1"/>
    <property type="molecule type" value="Genomic_DNA"/>
</dbReference>
<organism evidence="4 5">
    <name type="scientific">Collinsella tanakaei</name>
    <dbReference type="NCBI Taxonomy" id="626935"/>
    <lineage>
        <taxon>Bacteria</taxon>
        <taxon>Bacillati</taxon>
        <taxon>Actinomycetota</taxon>
        <taxon>Coriobacteriia</taxon>
        <taxon>Coriobacteriales</taxon>
        <taxon>Coriobacteriaceae</taxon>
        <taxon>Collinsella</taxon>
    </lineage>
</organism>
<accession>A0A3E4QTM9</accession>
<sequence>MSYRTLEKEFYANSSSDRYTAHDALLSKRFDSDSTFKTGIALSTGELFLAVPRELSIATEHVLRRERRVSALWRALPPIALGAYIRSLIMDEVVYSNQIEGVHSTRKQIEAALESYNQNDDHAPFIEFAKLYLQLTDGATPPASLEDIRSIYDSVVADAISQKDLPGDTLFRSGPVEIINQHGRTIHKGVTPESAIESMMLQWIDLSRSDNIPELYSAILCHFLFGYIHPFYDGNGRTGRYLLALHLSNPLSQPTVLSLSRTIAENKAMYYKAFDTVERPLNHAEGTSFVLMMLELITQAQESLILDLSAKQDMLDVLAGRIGTLESEYGRRGCQVLFYAAQMHLYNVLQETSLDTLARDLSISKPTARRAIQSLEAIGILSRTSPRPPRYKLTEKGMDLLGIE</sequence>
<keyword evidence="2" id="KW-0547">Nucleotide-binding</keyword>
<feature type="active site" evidence="1">
    <location>
        <position position="229"/>
    </location>
</feature>
<dbReference type="InterPro" id="IPR040198">
    <property type="entry name" value="Fido_containing"/>
</dbReference>
<evidence type="ECO:0000313" key="4">
    <source>
        <dbReference type="EMBL" id="RGL10358.1"/>
    </source>
</evidence>
<dbReference type="PROSITE" id="PS51459">
    <property type="entry name" value="FIDO"/>
    <property type="match status" value="1"/>
</dbReference>
<dbReference type="InterPro" id="IPR003812">
    <property type="entry name" value="Fido"/>
</dbReference>
<proteinExistence type="predicted"/>
<dbReference type="PANTHER" id="PTHR13504:SF40">
    <property type="entry name" value="FIDO DOMAIN-CONTAINING PROTEIN"/>
    <property type="match status" value="1"/>
</dbReference>
<dbReference type="SUPFAM" id="SSF140931">
    <property type="entry name" value="Fic-like"/>
    <property type="match status" value="1"/>
</dbReference>
<evidence type="ECO:0000256" key="1">
    <source>
        <dbReference type="PIRSR" id="PIRSR640198-1"/>
    </source>
</evidence>
<evidence type="ECO:0000259" key="3">
    <source>
        <dbReference type="PROSITE" id="PS51459"/>
    </source>
</evidence>
<feature type="binding site" evidence="2">
    <location>
        <begin position="233"/>
        <end position="240"/>
    </location>
    <ligand>
        <name>ATP</name>
        <dbReference type="ChEBI" id="CHEBI:30616"/>
    </ligand>
</feature>
<dbReference type="Proteomes" id="UP000260943">
    <property type="component" value="Unassembled WGS sequence"/>
</dbReference>
<dbReference type="InterPro" id="IPR036390">
    <property type="entry name" value="WH_DNA-bd_sf"/>
</dbReference>
<dbReference type="AlphaFoldDB" id="A0A3E4QTM9"/>
<dbReference type="SUPFAM" id="SSF46785">
    <property type="entry name" value="Winged helix' DNA-binding domain"/>
    <property type="match status" value="1"/>
</dbReference>
<keyword evidence="2" id="KW-0067">ATP-binding</keyword>
<dbReference type="InterPro" id="IPR036388">
    <property type="entry name" value="WH-like_DNA-bd_sf"/>
</dbReference>
<dbReference type="Gene3D" id="1.10.10.10">
    <property type="entry name" value="Winged helix-like DNA-binding domain superfamily/Winged helix DNA-binding domain"/>
    <property type="match status" value="1"/>
</dbReference>
<dbReference type="Pfam" id="PF02661">
    <property type="entry name" value="Fic"/>
    <property type="match status" value="1"/>
</dbReference>